<sequence>MRKAFKYRLRPTRPQRRMLEAMLTDHAELYNAALEERRTAWSKAGVSITYTQQSAQLKHIRRDDTEGQGRWSFSSQQATLRRLNRAFENFFRRVRQGQTPGFPRFRSRHRFDSVTWPSDGDGCKWIDGDTKNDGVSRVRLQGVGTVRVHRHRPTAGRIKTLTVKREGPKWYLVLSVETALPDEVEKTTQATGVDMGVTHFATTAQGEHVTNNRALENSEEKLASAQRALARYPRSRKGDDRSSRHRQAARKVAKLHRKVADTRRDYAHKTALELVRRFDVIAVEKLSIQNMTKAPAPKPDPGNPGQYLPNGAANKAVLNKRIVDAAWGQFIAILTAKAEWAGREVRTVDPRNTSRTCFECKHVDAASRDGEKFECTACGHTDHADVNAAKNIAYRAGLVLGGHGI</sequence>
<keyword evidence="6" id="KW-0238">DNA-binding</keyword>
<evidence type="ECO:0000256" key="1">
    <source>
        <dbReference type="ARBA" id="ARBA00008761"/>
    </source>
</evidence>
<keyword evidence="12" id="KW-0540">Nuclease</keyword>
<comment type="similarity">
    <text evidence="1">In the C-terminal section; belongs to the transposase 35 family.</text>
</comment>
<evidence type="ECO:0000259" key="9">
    <source>
        <dbReference type="Pfam" id="PF01385"/>
    </source>
</evidence>
<proteinExistence type="inferred from homology"/>
<evidence type="ECO:0000256" key="8">
    <source>
        <dbReference type="SAM" id="MobiDB-lite"/>
    </source>
</evidence>
<keyword evidence="5" id="KW-0862">Zinc</keyword>
<dbReference type="PANTHER" id="PTHR30405">
    <property type="entry name" value="TRANSPOSASE"/>
    <property type="match status" value="1"/>
</dbReference>
<dbReference type="InterPro" id="IPR010095">
    <property type="entry name" value="Cas12f1-like_TNB"/>
</dbReference>
<evidence type="ECO:0000259" key="11">
    <source>
        <dbReference type="Pfam" id="PF12323"/>
    </source>
</evidence>
<evidence type="ECO:0000256" key="7">
    <source>
        <dbReference type="ARBA" id="ARBA00023172"/>
    </source>
</evidence>
<dbReference type="Pfam" id="PF07282">
    <property type="entry name" value="Cas12f1-like_TNB"/>
    <property type="match status" value="1"/>
</dbReference>
<keyword evidence="3" id="KW-0815">Transposition</keyword>
<keyword evidence="12" id="KW-0255">Endonuclease</keyword>
<feature type="region of interest" description="Disordered" evidence="8">
    <location>
        <begin position="229"/>
        <end position="250"/>
    </location>
</feature>
<comment type="similarity">
    <text evidence="2">In the N-terminal section; belongs to the transposase 2 family.</text>
</comment>
<feature type="domain" description="Cas12f1-like TNB" evidence="10">
    <location>
        <begin position="327"/>
        <end position="392"/>
    </location>
</feature>
<dbReference type="InterPro" id="IPR051399">
    <property type="entry name" value="RNA-guided_DNA_endo/Transpos"/>
</dbReference>
<evidence type="ECO:0000256" key="3">
    <source>
        <dbReference type="ARBA" id="ARBA00022578"/>
    </source>
</evidence>
<dbReference type="InterPro" id="IPR001959">
    <property type="entry name" value="Transposase"/>
</dbReference>
<dbReference type="Pfam" id="PF12323">
    <property type="entry name" value="HTH_OrfB_IS605"/>
    <property type="match status" value="1"/>
</dbReference>
<keyword evidence="4" id="KW-0479">Metal-binding</keyword>
<name>A0ABV8U3Q6_9ACTN</name>
<dbReference type="Pfam" id="PF01385">
    <property type="entry name" value="OrfB_IS605"/>
    <property type="match status" value="1"/>
</dbReference>
<feature type="domain" description="Probable transposase IS891/IS1136/IS1341" evidence="9">
    <location>
        <begin position="176"/>
        <end position="293"/>
    </location>
</feature>
<evidence type="ECO:0000256" key="5">
    <source>
        <dbReference type="ARBA" id="ARBA00022833"/>
    </source>
</evidence>
<accession>A0ABV8U3Q6</accession>
<keyword evidence="13" id="KW-1185">Reference proteome</keyword>
<gene>
    <name evidence="12" type="ORF">ACFPET_20840</name>
</gene>
<reference evidence="13" key="1">
    <citation type="journal article" date="2019" name="Int. J. Syst. Evol. Microbiol.">
        <title>The Global Catalogue of Microorganisms (GCM) 10K type strain sequencing project: providing services to taxonomists for standard genome sequencing and annotation.</title>
        <authorList>
            <consortium name="The Broad Institute Genomics Platform"/>
            <consortium name="The Broad Institute Genome Sequencing Center for Infectious Disease"/>
            <person name="Wu L."/>
            <person name="Ma J."/>
        </authorList>
    </citation>
    <scope>NUCLEOTIDE SEQUENCE [LARGE SCALE GENOMIC DNA]</scope>
    <source>
        <strain evidence="13">IBRC-M 10908</strain>
    </source>
</reference>
<dbReference type="EMBL" id="JBHSDK010000047">
    <property type="protein sequence ID" value="MFC4337647.1"/>
    <property type="molecule type" value="Genomic_DNA"/>
</dbReference>
<comment type="caution">
    <text evidence="12">The sequence shown here is derived from an EMBL/GenBank/DDBJ whole genome shotgun (WGS) entry which is preliminary data.</text>
</comment>
<dbReference type="PANTHER" id="PTHR30405:SF11">
    <property type="entry name" value="RNA-GUIDED DNA ENDONUCLEASE RV2885C-RELATED"/>
    <property type="match status" value="1"/>
</dbReference>
<evidence type="ECO:0000313" key="13">
    <source>
        <dbReference type="Proteomes" id="UP001595823"/>
    </source>
</evidence>
<evidence type="ECO:0000256" key="2">
    <source>
        <dbReference type="ARBA" id="ARBA00011044"/>
    </source>
</evidence>
<dbReference type="NCBIfam" id="NF040570">
    <property type="entry name" value="guided_TnpB"/>
    <property type="match status" value="1"/>
</dbReference>
<evidence type="ECO:0000259" key="10">
    <source>
        <dbReference type="Pfam" id="PF07282"/>
    </source>
</evidence>
<keyword evidence="12" id="KW-0378">Hydrolase</keyword>
<evidence type="ECO:0000256" key="4">
    <source>
        <dbReference type="ARBA" id="ARBA00022723"/>
    </source>
</evidence>
<organism evidence="12 13">
    <name type="scientific">Salininema proteolyticum</name>
    <dbReference type="NCBI Taxonomy" id="1607685"/>
    <lineage>
        <taxon>Bacteria</taxon>
        <taxon>Bacillati</taxon>
        <taxon>Actinomycetota</taxon>
        <taxon>Actinomycetes</taxon>
        <taxon>Glycomycetales</taxon>
        <taxon>Glycomycetaceae</taxon>
        <taxon>Salininema</taxon>
    </lineage>
</organism>
<dbReference type="RefSeq" id="WP_380624848.1">
    <property type="nucleotide sequence ID" value="NZ_JBHSDK010000047.1"/>
</dbReference>
<evidence type="ECO:0000256" key="6">
    <source>
        <dbReference type="ARBA" id="ARBA00023125"/>
    </source>
</evidence>
<keyword evidence="7" id="KW-0233">DNA recombination</keyword>
<feature type="domain" description="Transposase putative helix-turn-helix" evidence="11">
    <location>
        <begin position="1"/>
        <end position="43"/>
    </location>
</feature>
<dbReference type="GO" id="GO:0004519">
    <property type="term" value="F:endonuclease activity"/>
    <property type="evidence" value="ECO:0007669"/>
    <property type="project" value="UniProtKB-KW"/>
</dbReference>
<protein>
    <submittedName>
        <fullName evidence="12">RNA-guided endonuclease InsQ/TnpB family protein</fullName>
    </submittedName>
</protein>
<evidence type="ECO:0000313" key="12">
    <source>
        <dbReference type="EMBL" id="MFC4337647.1"/>
    </source>
</evidence>
<dbReference type="Proteomes" id="UP001595823">
    <property type="component" value="Unassembled WGS sequence"/>
</dbReference>
<dbReference type="InterPro" id="IPR021027">
    <property type="entry name" value="Transposase_put_HTH"/>
</dbReference>